<feature type="transmembrane region" description="Helical" evidence="2">
    <location>
        <begin position="30"/>
        <end position="50"/>
    </location>
</feature>
<keyword evidence="2" id="KW-0812">Transmembrane</keyword>
<evidence type="ECO:0000256" key="1">
    <source>
        <dbReference type="SAM" id="MobiDB-lite"/>
    </source>
</evidence>
<gene>
    <name evidence="3" type="ORF">SAMN05216377_10920</name>
</gene>
<dbReference type="STRING" id="366584.SAMN05216377_10920"/>
<reference evidence="3 4" key="1">
    <citation type="submission" date="2016-10" db="EMBL/GenBank/DDBJ databases">
        <authorList>
            <person name="de Groot N.N."/>
        </authorList>
    </citation>
    <scope>NUCLEOTIDE SEQUENCE [LARGE SCALE GENOMIC DNA]</scope>
    <source>
        <strain evidence="3 4">CGMCC 4.3143</strain>
    </source>
</reference>
<feature type="compositionally biased region" description="Polar residues" evidence="1">
    <location>
        <begin position="80"/>
        <end position="98"/>
    </location>
</feature>
<keyword evidence="4" id="KW-1185">Reference proteome</keyword>
<keyword evidence="2" id="KW-1133">Transmembrane helix</keyword>
<organism evidence="3 4">
    <name type="scientific">Pseudonocardia oroxyli</name>
    <dbReference type="NCBI Taxonomy" id="366584"/>
    <lineage>
        <taxon>Bacteria</taxon>
        <taxon>Bacillati</taxon>
        <taxon>Actinomycetota</taxon>
        <taxon>Actinomycetes</taxon>
        <taxon>Pseudonocardiales</taxon>
        <taxon>Pseudonocardiaceae</taxon>
        <taxon>Pseudonocardia</taxon>
    </lineage>
</organism>
<accession>A0A1G7RH46</accession>
<dbReference type="RefSeq" id="WP_093084397.1">
    <property type="nucleotide sequence ID" value="NZ_FNBE01000009.1"/>
</dbReference>
<dbReference type="Proteomes" id="UP000198967">
    <property type="component" value="Unassembled WGS sequence"/>
</dbReference>
<dbReference type="EMBL" id="FNBE01000009">
    <property type="protein sequence ID" value="SDG09935.1"/>
    <property type="molecule type" value="Genomic_DNA"/>
</dbReference>
<feature type="transmembrane region" description="Helical" evidence="2">
    <location>
        <begin position="5"/>
        <end position="24"/>
    </location>
</feature>
<proteinExistence type="predicted"/>
<feature type="region of interest" description="Disordered" evidence="1">
    <location>
        <begin position="66"/>
        <end position="104"/>
    </location>
</feature>
<protein>
    <submittedName>
        <fullName evidence="3">Uncharacterized protein</fullName>
    </submittedName>
</protein>
<name>A0A1G7RH46_PSEOR</name>
<evidence type="ECO:0000313" key="3">
    <source>
        <dbReference type="EMBL" id="SDG09935.1"/>
    </source>
</evidence>
<evidence type="ECO:0000256" key="2">
    <source>
        <dbReference type="SAM" id="Phobius"/>
    </source>
</evidence>
<sequence>MPRWIVPLVVASDAAVIVLLSLVLGWPAVFFAVPVVAGSIIALVVLTIMTRTRRAVSQLRIPAGPYRAAGSAAGSEPHRWSSSSTDSYPDWTGQSTWSDGGACGSADSWSADGAGCSFDTGSSSSDSGSSSSSD</sequence>
<dbReference type="AlphaFoldDB" id="A0A1G7RH46"/>
<keyword evidence="2" id="KW-0472">Membrane</keyword>
<evidence type="ECO:0000313" key="4">
    <source>
        <dbReference type="Proteomes" id="UP000198967"/>
    </source>
</evidence>